<gene>
    <name evidence="2" type="ORF">WJT86_03905</name>
</gene>
<accession>A0ABV0BGW0</accession>
<comment type="caution">
    <text evidence="2">The sequence shown here is derived from an EMBL/GenBank/DDBJ whole genome shotgun (WGS) entry which is preliminary data.</text>
</comment>
<protein>
    <submittedName>
        <fullName evidence="2">Uncharacterized protein</fullName>
    </submittedName>
</protein>
<proteinExistence type="predicted"/>
<evidence type="ECO:0000313" key="2">
    <source>
        <dbReference type="EMBL" id="MEN3930204.1"/>
    </source>
</evidence>
<name>A0ABV0BGW0_9HYPH</name>
<reference evidence="2 3" key="1">
    <citation type="submission" date="2024-04" db="EMBL/GenBank/DDBJ databases">
        <title>A novel species isolated from cricket.</title>
        <authorList>
            <person name="Wang H.-C."/>
        </authorList>
    </citation>
    <scope>NUCLEOTIDE SEQUENCE [LARGE SCALE GENOMIC DNA]</scope>
    <source>
        <strain evidence="2 3">WL0021</strain>
    </source>
</reference>
<keyword evidence="1" id="KW-0472">Membrane</keyword>
<keyword evidence="1" id="KW-1133">Transmembrane helix</keyword>
<dbReference type="EMBL" id="JBBYXI010000001">
    <property type="protein sequence ID" value="MEN3930204.1"/>
    <property type="molecule type" value="Genomic_DNA"/>
</dbReference>
<dbReference type="RefSeq" id="WP_346336169.1">
    <property type="nucleotide sequence ID" value="NZ_JBBYXI010000001.1"/>
</dbReference>
<organism evidence="2 3">
    <name type="scientific">Hohaiivirga grylli</name>
    <dbReference type="NCBI Taxonomy" id="3133970"/>
    <lineage>
        <taxon>Bacteria</taxon>
        <taxon>Pseudomonadati</taxon>
        <taxon>Pseudomonadota</taxon>
        <taxon>Alphaproteobacteria</taxon>
        <taxon>Hyphomicrobiales</taxon>
        <taxon>Methylobacteriaceae</taxon>
        <taxon>Hohaiivirga</taxon>
    </lineage>
</organism>
<evidence type="ECO:0000313" key="3">
    <source>
        <dbReference type="Proteomes" id="UP001418637"/>
    </source>
</evidence>
<evidence type="ECO:0000256" key="1">
    <source>
        <dbReference type="SAM" id="Phobius"/>
    </source>
</evidence>
<dbReference type="Proteomes" id="UP001418637">
    <property type="component" value="Unassembled WGS sequence"/>
</dbReference>
<sequence>MIIKRVVRILGITLFVAVVLIGQRWYSYVTNTKNPYDSVGIDINSRMPGPIRKWGCDQLKANFPGRLPPYGCQAADGTNGWI</sequence>
<keyword evidence="3" id="KW-1185">Reference proteome</keyword>
<keyword evidence="1" id="KW-0812">Transmembrane</keyword>
<feature type="transmembrane region" description="Helical" evidence="1">
    <location>
        <begin position="7"/>
        <end position="26"/>
    </location>
</feature>